<dbReference type="AlphaFoldDB" id="A0A392MLW6"/>
<dbReference type="GO" id="GO:0008233">
    <property type="term" value="F:peptidase activity"/>
    <property type="evidence" value="ECO:0007669"/>
    <property type="project" value="UniProtKB-KW"/>
</dbReference>
<name>A0A392MLW6_9FABA</name>
<dbReference type="FunFam" id="3.10.10.10:FF:000007">
    <property type="entry name" value="Retrovirus-related Pol polyprotein from transposon 17.6-like Protein"/>
    <property type="match status" value="1"/>
</dbReference>
<dbReference type="InterPro" id="IPR021109">
    <property type="entry name" value="Peptidase_aspartic_dom_sf"/>
</dbReference>
<evidence type="ECO:0000256" key="7">
    <source>
        <dbReference type="ARBA" id="ARBA00022918"/>
    </source>
</evidence>
<keyword evidence="3" id="KW-0548">Nucleotidyltransferase</keyword>
<dbReference type="Gene3D" id="3.10.10.10">
    <property type="entry name" value="HIV Type 1 Reverse Transcriptase, subunit A, domain 1"/>
    <property type="match status" value="1"/>
</dbReference>
<dbReference type="EMBL" id="LXQA010011870">
    <property type="protein sequence ID" value="MCH87274.1"/>
    <property type="molecule type" value="Genomic_DNA"/>
</dbReference>
<dbReference type="PANTHER" id="PTHR24559">
    <property type="entry name" value="TRANSPOSON TY3-I GAG-POL POLYPROTEIN"/>
    <property type="match status" value="1"/>
</dbReference>
<dbReference type="CDD" id="cd00303">
    <property type="entry name" value="retropepsin_like"/>
    <property type="match status" value="1"/>
</dbReference>
<evidence type="ECO:0000256" key="6">
    <source>
        <dbReference type="ARBA" id="ARBA00022801"/>
    </source>
</evidence>
<protein>
    <recommendedName>
        <fullName evidence="9">Reverse transcriptase domain-containing protein</fullName>
    </recommendedName>
</protein>
<evidence type="ECO:0000313" key="11">
    <source>
        <dbReference type="Proteomes" id="UP000265520"/>
    </source>
</evidence>
<evidence type="ECO:0000313" key="10">
    <source>
        <dbReference type="EMBL" id="MCH87274.1"/>
    </source>
</evidence>
<keyword evidence="5" id="KW-0255">Endonuclease</keyword>
<keyword evidence="11" id="KW-1185">Reference proteome</keyword>
<dbReference type="Gene3D" id="3.30.70.270">
    <property type="match status" value="1"/>
</dbReference>
<dbReference type="Proteomes" id="UP000265520">
    <property type="component" value="Unassembled WGS sequence"/>
</dbReference>
<evidence type="ECO:0000256" key="8">
    <source>
        <dbReference type="SAM" id="MobiDB-lite"/>
    </source>
</evidence>
<dbReference type="GO" id="GO:0003964">
    <property type="term" value="F:RNA-directed DNA polymerase activity"/>
    <property type="evidence" value="ECO:0007669"/>
    <property type="project" value="UniProtKB-KW"/>
</dbReference>
<organism evidence="10 11">
    <name type="scientific">Trifolium medium</name>
    <dbReference type="NCBI Taxonomy" id="97028"/>
    <lineage>
        <taxon>Eukaryota</taxon>
        <taxon>Viridiplantae</taxon>
        <taxon>Streptophyta</taxon>
        <taxon>Embryophyta</taxon>
        <taxon>Tracheophyta</taxon>
        <taxon>Spermatophyta</taxon>
        <taxon>Magnoliopsida</taxon>
        <taxon>eudicotyledons</taxon>
        <taxon>Gunneridae</taxon>
        <taxon>Pentapetalae</taxon>
        <taxon>rosids</taxon>
        <taxon>fabids</taxon>
        <taxon>Fabales</taxon>
        <taxon>Fabaceae</taxon>
        <taxon>Papilionoideae</taxon>
        <taxon>50 kb inversion clade</taxon>
        <taxon>NPAAA clade</taxon>
        <taxon>Hologalegina</taxon>
        <taxon>IRL clade</taxon>
        <taxon>Trifolieae</taxon>
        <taxon>Trifolium</taxon>
    </lineage>
</organism>
<feature type="compositionally biased region" description="Polar residues" evidence="8">
    <location>
        <begin position="1"/>
        <end position="15"/>
    </location>
</feature>
<keyword evidence="1" id="KW-0645">Protease</keyword>
<evidence type="ECO:0000256" key="1">
    <source>
        <dbReference type="ARBA" id="ARBA00022670"/>
    </source>
</evidence>
<comment type="caution">
    <text evidence="10">The sequence shown here is derived from an EMBL/GenBank/DDBJ whole genome shotgun (WGS) entry which is preliminary data.</text>
</comment>
<keyword evidence="2" id="KW-0808">Transferase</keyword>
<feature type="region of interest" description="Disordered" evidence="8">
    <location>
        <begin position="1"/>
        <end position="33"/>
    </location>
</feature>
<dbReference type="InterPro" id="IPR053134">
    <property type="entry name" value="RNA-dir_DNA_polymerase"/>
</dbReference>
<evidence type="ECO:0000256" key="5">
    <source>
        <dbReference type="ARBA" id="ARBA00022759"/>
    </source>
</evidence>
<dbReference type="Gene3D" id="2.40.70.10">
    <property type="entry name" value="Acid Proteases"/>
    <property type="match status" value="1"/>
</dbReference>
<dbReference type="GO" id="GO:0006508">
    <property type="term" value="P:proteolysis"/>
    <property type="evidence" value="ECO:0007669"/>
    <property type="project" value="UniProtKB-KW"/>
</dbReference>
<evidence type="ECO:0000256" key="2">
    <source>
        <dbReference type="ARBA" id="ARBA00022679"/>
    </source>
</evidence>
<dbReference type="GO" id="GO:0004519">
    <property type="term" value="F:endonuclease activity"/>
    <property type="evidence" value="ECO:0007669"/>
    <property type="project" value="UniProtKB-KW"/>
</dbReference>
<evidence type="ECO:0000256" key="3">
    <source>
        <dbReference type="ARBA" id="ARBA00022695"/>
    </source>
</evidence>
<evidence type="ECO:0000256" key="4">
    <source>
        <dbReference type="ARBA" id="ARBA00022722"/>
    </source>
</evidence>
<keyword evidence="7" id="KW-0695">RNA-directed DNA polymerase</keyword>
<dbReference type="InterPro" id="IPR043502">
    <property type="entry name" value="DNA/RNA_pol_sf"/>
</dbReference>
<evidence type="ECO:0000259" key="9">
    <source>
        <dbReference type="Pfam" id="PF00078"/>
    </source>
</evidence>
<keyword evidence="6" id="KW-0378">Hydrolase</keyword>
<gene>
    <name evidence="10" type="ORF">A2U01_0008140</name>
</gene>
<dbReference type="CDD" id="cd01647">
    <property type="entry name" value="RT_LTR"/>
    <property type="match status" value="1"/>
</dbReference>
<dbReference type="Pfam" id="PF00078">
    <property type="entry name" value="RVT_1"/>
    <property type="match status" value="1"/>
</dbReference>
<dbReference type="SUPFAM" id="SSF56672">
    <property type="entry name" value="DNA/RNA polymerases"/>
    <property type="match status" value="1"/>
</dbReference>
<accession>A0A392MLW6</accession>
<dbReference type="PANTHER" id="PTHR24559:SF434">
    <property type="entry name" value="RNA-DIRECTED DNA POLYMERASE HOMOLOG"/>
    <property type="match status" value="1"/>
</dbReference>
<dbReference type="InterPro" id="IPR000477">
    <property type="entry name" value="RT_dom"/>
</dbReference>
<dbReference type="InterPro" id="IPR043128">
    <property type="entry name" value="Rev_trsase/Diguanyl_cyclase"/>
</dbReference>
<feature type="non-terminal residue" evidence="10">
    <location>
        <position position="1"/>
    </location>
</feature>
<sequence>PFQLTRLSMNQTAVRTPSAPGLLPTPPTKPRFRHLSEPKMEERREKSLCFNCDKKWSRQHRCGGRVFLLLADEDEGEVDQSQLESTIDIDTPSEEFPQAQLSLHALAGSQTTDTFWVMDRILHHPVHILVDGGSTHNFIQASVARSLGLHHSPTSSLRVMVGSGQELICTHWLKQLGHVLMDNHSLTMKFFHQGSCIELQEPTHLPPTRRTDHHITLVPNATPVNVRPYRCPHAQKTEIENQVAKMLKTGWIQPSTIPFSSPVLLLKKKDGTWRMCVDYRALNSITVRDRFPLPTIDELLDELGTTRIFSQLDLTSGFHQIRLASEDISKTAFRTHDDHYEYCVMPFGLCNAPTTFQATMNDMFHSMLWKTVIVATP</sequence>
<keyword evidence="4" id="KW-0540">Nuclease</keyword>
<feature type="domain" description="Reverse transcriptase" evidence="9">
    <location>
        <begin position="267"/>
        <end position="367"/>
    </location>
</feature>
<reference evidence="10 11" key="1">
    <citation type="journal article" date="2018" name="Front. Plant Sci.">
        <title>Red Clover (Trifolium pratense) and Zigzag Clover (T. medium) - A Picture of Genomic Similarities and Differences.</title>
        <authorList>
            <person name="Dluhosova J."/>
            <person name="Istvanek J."/>
            <person name="Nedelnik J."/>
            <person name="Repkova J."/>
        </authorList>
    </citation>
    <scope>NUCLEOTIDE SEQUENCE [LARGE SCALE GENOMIC DNA]</scope>
    <source>
        <strain evidence="11">cv. 10/8</strain>
        <tissue evidence="10">Leaf</tissue>
    </source>
</reference>
<proteinExistence type="predicted"/>